<dbReference type="GO" id="GO:0050660">
    <property type="term" value="F:flavin adenine dinucleotide binding"/>
    <property type="evidence" value="ECO:0007669"/>
    <property type="project" value="InterPro"/>
</dbReference>
<organism evidence="5 6">
    <name type="scientific">Lophiostoma macrostomum CBS 122681</name>
    <dbReference type="NCBI Taxonomy" id="1314788"/>
    <lineage>
        <taxon>Eukaryota</taxon>
        <taxon>Fungi</taxon>
        <taxon>Dikarya</taxon>
        <taxon>Ascomycota</taxon>
        <taxon>Pezizomycotina</taxon>
        <taxon>Dothideomycetes</taxon>
        <taxon>Pleosporomycetidae</taxon>
        <taxon>Pleosporales</taxon>
        <taxon>Lophiostomataceae</taxon>
        <taxon>Lophiostoma</taxon>
    </lineage>
</organism>
<dbReference type="Gene3D" id="3.50.50.60">
    <property type="entry name" value="FAD/NAD(P)-binding domain"/>
    <property type="match status" value="2"/>
</dbReference>
<dbReference type="PANTHER" id="PTHR42877">
    <property type="entry name" value="L-ORNITHINE N(5)-MONOOXYGENASE-RELATED"/>
    <property type="match status" value="1"/>
</dbReference>
<accession>A0A6A6SYB2</accession>
<dbReference type="InterPro" id="IPR051209">
    <property type="entry name" value="FAD-bind_Monooxygenase_sf"/>
</dbReference>
<dbReference type="PRINTS" id="PR00368">
    <property type="entry name" value="FADPNR"/>
</dbReference>
<dbReference type="EMBL" id="MU004396">
    <property type="protein sequence ID" value="KAF2652695.1"/>
    <property type="molecule type" value="Genomic_DNA"/>
</dbReference>
<feature type="non-terminal residue" evidence="5">
    <location>
        <position position="551"/>
    </location>
</feature>
<feature type="non-terminal residue" evidence="5">
    <location>
        <position position="1"/>
    </location>
</feature>
<evidence type="ECO:0000313" key="5">
    <source>
        <dbReference type="EMBL" id="KAF2652695.1"/>
    </source>
</evidence>
<gene>
    <name evidence="5" type="ORF">K491DRAFT_553495</name>
</gene>
<keyword evidence="3" id="KW-0274">FAD</keyword>
<sequence length="551" mass="62534">IADKAIDEYRPIKVICVGAGFSGVCAAIRFPQRIANLSLTVYEKNPDLGGTWFENRYPGVACDIPSAAYQYTFESWSQWSELYSSGQEIQQYLKRVADKYNVNRYIKLQHRVTEARWDETKSQWFVRVQNDGKGEEVEDHCDFLVVGTGILNNWKWPEIPGLHDFKGKLLHSADWDSDFNVEGKRVALIGGGSSGIQILPALQPIANKIDHYHHSKMWIASGGFAAEEAFKRNPTGGNSKYSEEELKGFKDDPKMYHRYRAYVESQLNVVHTVTWADSDLAKTSEKLFREDMKRKLASKPEVFESMDPTYPPVCRRITPGPGYLEAICEPNVEFINTPIRAVNSNGIETNDGKQRDVDLIITATGFDTSYLPRFPVIGRDGVSLETVWEDPFPEAYMSVFADHMPNYLIFLGPNGAPPSGSTILAIESQCDYMIKCIQKCQREEYRTMEVKKEPLKAFSGWIDSYMPRTVYSKGCKSWFKRGTDTGRVVALYPGSANAFRKMLLYPRWEDFTFSRTEITSKNVFGYLGIAMTSGEMDKSQPTPYLDSIDVP</sequence>
<dbReference type="OrthoDB" id="74360at2759"/>
<dbReference type="Pfam" id="PF00743">
    <property type="entry name" value="FMO-like"/>
    <property type="match status" value="1"/>
</dbReference>
<dbReference type="SUPFAM" id="SSF51905">
    <property type="entry name" value="FAD/NAD(P)-binding domain"/>
    <property type="match status" value="3"/>
</dbReference>
<dbReference type="AlphaFoldDB" id="A0A6A6SYB2"/>
<evidence type="ECO:0000256" key="3">
    <source>
        <dbReference type="ARBA" id="ARBA00022827"/>
    </source>
</evidence>
<keyword evidence="4" id="KW-0560">Oxidoreductase</keyword>
<name>A0A6A6SYB2_9PLEO</name>
<evidence type="ECO:0000256" key="2">
    <source>
        <dbReference type="ARBA" id="ARBA00022630"/>
    </source>
</evidence>
<dbReference type="GO" id="GO:0004499">
    <property type="term" value="F:N,N-dimethylaniline monooxygenase activity"/>
    <property type="evidence" value="ECO:0007669"/>
    <property type="project" value="InterPro"/>
</dbReference>
<dbReference type="InterPro" id="IPR036188">
    <property type="entry name" value="FAD/NAD-bd_sf"/>
</dbReference>
<evidence type="ECO:0000256" key="1">
    <source>
        <dbReference type="ARBA" id="ARBA00010139"/>
    </source>
</evidence>
<dbReference type="Proteomes" id="UP000799324">
    <property type="component" value="Unassembled WGS sequence"/>
</dbReference>
<dbReference type="GO" id="GO:0050661">
    <property type="term" value="F:NADP binding"/>
    <property type="evidence" value="ECO:0007669"/>
    <property type="project" value="InterPro"/>
</dbReference>
<protein>
    <submittedName>
        <fullName evidence="5">Putative flavin-binding monooxygenase</fullName>
    </submittedName>
</protein>
<keyword evidence="2" id="KW-0285">Flavoprotein</keyword>
<reference evidence="5" key="1">
    <citation type="journal article" date="2020" name="Stud. Mycol.">
        <title>101 Dothideomycetes genomes: a test case for predicting lifestyles and emergence of pathogens.</title>
        <authorList>
            <person name="Haridas S."/>
            <person name="Albert R."/>
            <person name="Binder M."/>
            <person name="Bloem J."/>
            <person name="Labutti K."/>
            <person name="Salamov A."/>
            <person name="Andreopoulos B."/>
            <person name="Baker S."/>
            <person name="Barry K."/>
            <person name="Bills G."/>
            <person name="Bluhm B."/>
            <person name="Cannon C."/>
            <person name="Castanera R."/>
            <person name="Culley D."/>
            <person name="Daum C."/>
            <person name="Ezra D."/>
            <person name="Gonzalez J."/>
            <person name="Henrissat B."/>
            <person name="Kuo A."/>
            <person name="Liang C."/>
            <person name="Lipzen A."/>
            <person name="Lutzoni F."/>
            <person name="Magnuson J."/>
            <person name="Mondo S."/>
            <person name="Nolan M."/>
            <person name="Ohm R."/>
            <person name="Pangilinan J."/>
            <person name="Park H.-J."/>
            <person name="Ramirez L."/>
            <person name="Alfaro M."/>
            <person name="Sun H."/>
            <person name="Tritt A."/>
            <person name="Yoshinaga Y."/>
            <person name="Zwiers L.-H."/>
            <person name="Turgeon B."/>
            <person name="Goodwin S."/>
            <person name="Spatafora J."/>
            <person name="Crous P."/>
            <person name="Grigoriev I."/>
        </authorList>
    </citation>
    <scope>NUCLEOTIDE SEQUENCE</scope>
    <source>
        <strain evidence="5">CBS 122681</strain>
    </source>
</reference>
<proteinExistence type="inferred from homology"/>
<comment type="similarity">
    <text evidence="1">Belongs to the FAD-binding monooxygenase family.</text>
</comment>
<keyword evidence="5" id="KW-0503">Monooxygenase</keyword>
<evidence type="ECO:0000256" key="4">
    <source>
        <dbReference type="ARBA" id="ARBA00023002"/>
    </source>
</evidence>
<keyword evidence="6" id="KW-1185">Reference proteome</keyword>
<evidence type="ECO:0000313" key="6">
    <source>
        <dbReference type="Proteomes" id="UP000799324"/>
    </source>
</evidence>
<dbReference type="PANTHER" id="PTHR42877:SF7">
    <property type="entry name" value="FLAVIN-BINDING MONOOXYGENASE-RELATED"/>
    <property type="match status" value="1"/>
</dbReference>
<dbReference type="InterPro" id="IPR020946">
    <property type="entry name" value="Flavin_mOase-like"/>
</dbReference>